<keyword evidence="1" id="KW-1133">Transmembrane helix</keyword>
<accession>A0A8W7PJ38</accession>
<protein>
    <submittedName>
        <fullName evidence="2">Uncharacterized protein</fullName>
    </submittedName>
</protein>
<evidence type="ECO:0000313" key="2">
    <source>
        <dbReference type="EnsemblMetazoa" id="ACOM032664-PA.1"/>
    </source>
</evidence>
<name>A0A8W7PJ38_ANOCL</name>
<organism evidence="2">
    <name type="scientific">Anopheles coluzzii</name>
    <name type="common">African malaria mosquito</name>
    <dbReference type="NCBI Taxonomy" id="1518534"/>
    <lineage>
        <taxon>Eukaryota</taxon>
        <taxon>Metazoa</taxon>
        <taxon>Ecdysozoa</taxon>
        <taxon>Arthropoda</taxon>
        <taxon>Hexapoda</taxon>
        <taxon>Insecta</taxon>
        <taxon>Pterygota</taxon>
        <taxon>Neoptera</taxon>
        <taxon>Endopterygota</taxon>
        <taxon>Diptera</taxon>
        <taxon>Nematocera</taxon>
        <taxon>Culicoidea</taxon>
        <taxon>Culicidae</taxon>
        <taxon>Anophelinae</taxon>
        <taxon>Anopheles</taxon>
    </lineage>
</organism>
<feature type="transmembrane region" description="Helical" evidence="1">
    <location>
        <begin position="55"/>
        <end position="82"/>
    </location>
</feature>
<evidence type="ECO:0000256" key="1">
    <source>
        <dbReference type="SAM" id="Phobius"/>
    </source>
</evidence>
<keyword evidence="1" id="KW-0812">Transmembrane</keyword>
<keyword evidence="1" id="KW-0472">Membrane</keyword>
<dbReference type="AlphaFoldDB" id="A0A8W7PJ38"/>
<feature type="transmembrane region" description="Helical" evidence="1">
    <location>
        <begin position="239"/>
        <end position="259"/>
    </location>
</feature>
<dbReference type="Proteomes" id="UP000075882">
    <property type="component" value="Unassembled WGS sequence"/>
</dbReference>
<reference evidence="2" key="1">
    <citation type="submission" date="2022-08" db="UniProtKB">
        <authorList>
            <consortium name="EnsemblMetazoa"/>
        </authorList>
    </citation>
    <scope>IDENTIFICATION</scope>
</reference>
<proteinExistence type="predicted"/>
<dbReference type="EnsemblMetazoa" id="ACOM032664-RA">
    <property type="protein sequence ID" value="ACOM032664-PA.1"/>
    <property type="gene ID" value="ACOM032664"/>
</dbReference>
<sequence>MQLHSANHHVNRDCFFIHSYGLLTGVGRGVIWGDDDPVGAPGLDMSLPDTPIGQMVVRVSAAAAATPVSAAIVAMVVMVMVVMQVRVLAQVQCSGADAAAATAGTAAARTARTRARAVRKAERRLGRRGEVLVAAPVRAGLRVEDVRMGIVHGGLGRRFTVADELRMGRLVLVVARVPAGRRRVRQIAAVILRIHREVIVRMVPSSSLSVTICGSNRLYFSTSTHIFIFTPVRIRRLLVPYFSAHFFLPAMPGVVARSVREHRASRRRFKIALSLSNALERRTVMPAGIESNPVPVHTFTRHKALSGRFSNHKLKSSVGQCDKN</sequence>